<feature type="region of interest" description="Disordered" evidence="8">
    <location>
        <begin position="1237"/>
        <end position="1265"/>
    </location>
</feature>
<keyword evidence="3 7" id="KW-0853">WD repeat</keyword>
<dbReference type="PANTHER" id="PTHR14344:SF3">
    <property type="entry name" value="WD REPEAT-CONTAINING PROTEIN 6"/>
    <property type="match status" value="1"/>
</dbReference>
<dbReference type="GO" id="GO:0030488">
    <property type="term" value="P:tRNA methylation"/>
    <property type="evidence" value="ECO:0007669"/>
    <property type="project" value="TreeGrafter"/>
</dbReference>
<reference evidence="9 10" key="1">
    <citation type="submission" date="2020-04" db="EMBL/GenBank/DDBJ databases">
        <title>Plant Genome Project.</title>
        <authorList>
            <person name="Zhang R.-G."/>
        </authorList>
    </citation>
    <scope>NUCLEOTIDE SEQUENCE [LARGE SCALE GENOMIC DNA]</scope>
    <source>
        <strain evidence="9">YNK0</strain>
        <tissue evidence="9">Leaf</tissue>
    </source>
</reference>
<protein>
    <recommendedName>
        <fullName evidence="11">WD repeat-containing protein 6</fullName>
    </recommendedName>
</protein>
<dbReference type="PANTHER" id="PTHR14344">
    <property type="entry name" value="WD REPEAT PROTEIN"/>
    <property type="match status" value="1"/>
</dbReference>
<dbReference type="GO" id="GO:0005737">
    <property type="term" value="C:cytoplasm"/>
    <property type="evidence" value="ECO:0007669"/>
    <property type="project" value="UniProtKB-SubCell"/>
</dbReference>
<dbReference type="Pfam" id="PF00400">
    <property type="entry name" value="WD40"/>
    <property type="match status" value="4"/>
</dbReference>
<organism evidence="9 10">
    <name type="scientific">Tetracentron sinense</name>
    <name type="common">Spur-leaf</name>
    <dbReference type="NCBI Taxonomy" id="13715"/>
    <lineage>
        <taxon>Eukaryota</taxon>
        <taxon>Viridiplantae</taxon>
        <taxon>Streptophyta</taxon>
        <taxon>Embryophyta</taxon>
        <taxon>Tracheophyta</taxon>
        <taxon>Spermatophyta</taxon>
        <taxon>Magnoliopsida</taxon>
        <taxon>Trochodendrales</taxon>
        <taxon>Trochodendraceae</taxon>
        <taxon>Tetracentron</taxon>
    </lineage>
</organism>
<dbReference type="InterPro" id="IPR015943">
    <property type="entry name" value="WD40/YVTN_repeat-like_dom_sf"/>
</dbReference>
<evidence type="ECO:0000256" key="8">
    <source>
        <dbReference type="SAM" id="MobiDB-lite"/>
    </source>
</evidence>
<name>A0A834Z8L3_TETSI</name>
<evidence type="ECO:0008006" key="11">
    <source>
        <dbReference type="Google" id="ProtNLM"/>
    </source>
</evidence>
<keyword evidence="4" id="KW-0819">tRNA processing</keyword>
<dbReference type="OMA" id="RSARIWM"/>
<sequence length="1510" mass="167974">MALTSSGGSFPLEVFILMEDMKPSLHGFEKVSFSFAPCLLNGLAHWLASYSLSQSRSRIEVVSLDLQDSLAPSQRCSTPFGLYPIEFTAAPVADPAGDRSYSLRVFVVLLRLVPTNSNFKITFFFFFENFLPLYICNRFAISHGLHLFQTGTGSQVLLYDVEAGKQLKSFPVFEGIRVHGIFCTFLDCTEGVSSSTLAFKIAVLGERRVKIFSLHFEMGLECQNEWKVSAELILIHLLPKFSQWVLDACFLKDVSFEHERNSHLAIGLSDNSVCLWDASKSTIVLEVRCPEKCLLYSMRLWGDNLKALRIASGTIYNEIIVWKVVPQSHTQSLTNSVDSSNLSSSFCNNLQLHDQQYDAICLSRLTGHEGSIFRIAWSSDGSKLMSVSDDRSARIWTIRAEKEDSADPREAVGLVLFGHNARVWDCCIADSLMVTCGEDCTCRVWGMDGNQLKVIKEHTGRGIWRCLYDPRSSLLITAGFDSAMKVHQLHASLSGGSMVQCEEEKDFKDETEIFTICTPNLSLQLGLMDSKSEYVRYLCFTREDTLYVATNHGYLHHVKLSGPGDVKWTELVRVSEEVPIVCMDLLSTSPSEFSRDVEDWIAVGDGKGNMTVVRIDGVCTPTVALAFTWSAGVERQLLGTYWCKSLGCSFIFTADPRGMLKFWRISDPLQSVSHKSIINHDASLIAEFESCFGTRIMCLDASFDEEVLVCGDQRGNLIVFPLSKDVLLGTSVASEAKIPPLNYFKGAHGISSVSSISTAKFSFNQVEIRSTGGDGCICYFKYDGDWRSLEFMGMKQVRELSLIQFVSADANSAKDLACGNYAIGFTSADFIIWNLINETKVIQVPCGGWRRPHSCYLGDVPEIQNCFAFVKDNTIHIHRHWTPVGERKLFPRVLHMQFHGREVHSLRFVSEGSQFNAHKSASVFTRLSWIATGCEDGTVRLTRYAPDTENWFASKLLGEHVGGSAVRSICFVSKVHITSVDRTYESNCRSSCTAASENINNQLLLISVGAKRVLTSWLLRNSRVDNKEEALDDGPLNKTGNNLSPLSRELSSMSFQWLSTDMPAKFSSTHRTENTEEIIGQVENASSMKAEATSIHFAKNGEMESKSGLRDKYENDWRYLAVTAFLVKVADCRLTVCFVIVACSDATLTLRGLLLPYRLWFDIASLVPLSSPVLALQHVIIPVCSPSKGNIQIGSVYIVISGSTDGSIAFWDLTESVEGFMQRVSSLQPETFIDCQKRPRTGRGSQGGRWWRSLSNRSSTTNPKGTIATINAKEGINGHMTNHLPCGTSSKLRIDPGNSATACSFHESDTLTDDSSSEMCEIRPLHVLNYVHQSGVNCLHISNSNECPNSELGSIYCVLSGGDDQALHSLVFDLELQPTNQNSENKKSPDINHITELGNVRIFSPCSEKKDYRIRFISHDRIASAHSSAVKGVWTDGIWAFSTGLDQRVRCWHFEEDGKLTEHAHLIISVPEPETLDARVCGRNQYQIAVAGRGMQMVEFSASCDIESRD</sequence>
<evidence type="ECO:0000256" key="1">
    <source>
        <dbReference type="ARBA" id="ARBA00004496"/>
    </source>
</evidence>
<evidence type="ECO:0000313" key="10">
    <source>
        <dbReference type="Proteomes" id="UP000655225"/>
    </source>
</evidence>
<comment type="similarity">
    <text evidence="6">Belongs to the WD repeat WDR6 family.</text>
</comment>
<dbReference type="PROSITE" id="PS50082">
    <property type="entry name" value="WD_REPEATS_2"/>
    <property type="match status" value="1"/>
</dbReference>
<proteinExistence type="inferred from homology"/>
<feature type="repeat" description="WD" evidence="7">
    <location>
        <begin position="365"/>
        <end position="406"/>
    </location>
</feature>
<dbReference type="EMBL" id="JABCRI010000008">
    <property type="protein sequence ID" value="KAF8401230.1"/>
    <property type="molecule type" value="Genomic_DNA"/>
</dbReference>
<accession>A0A834Z8L3</accession>
<comment type="caution">
    <text evidence="9">The sequence shown here is derived from an EMBL/GenBank/DDBJ whole genome shotgun (WGS) entry which is preliminary data.</text>
</comment>
<keyword evidence="2" id="KW-0963">Cytoplasm</keyword>
<dbReference type="Gene3D" id="2.130.10.10">
    <property type="entry name" value="YVTN repeat-like/Quinoprotein amine dehydrogenase"/>
    <property type="match status" value="5"/>
</dbReference>
<dbReference type="SUPFAM" id="SSF50978">
    <property type="entry name" value="WD40 repeat-like"/>
    <property type="match status" value="3"/>
</dbReference>
<dbReference type="OrthoDB" id="5594999at2759"/>
<dbReference type="InterPro" id="IPR001680">
    <property type="entry name" value="WD40_rpt"/>
</dbReference>
<dbReference type="Proteomes" id="UP000655225">
    <property type="component" value="Unassembled WGS sequence"/>
</dbReference>
<dbReference type="InterPro" id="IPR036322">
    <property type="entry name" value="WD40_repeat_dom_sf"/>
</dbReference>
<evidence type="ECO:0000313" key="9">
    <source>
        <dbReference type="EMBL" id="KAF8401230.1"/>
    </source>
</evidence>
<dbReference type="InterPro" id="IPR051973">
    <property type="entry name" value="tRNA_Anticodon_Mtase-Reg"/>
</dbReference>
<keyword evidence="10" id="KW-1185">Reference proteome</keyword>
<evidence type="ECO:0000256" key="3">
    <source>
        <dbReference type="ARBA" id="ARBA00022574"/>
    </source>
</evidence>
<feature type="compositionally biased region" description="Polar residues" evidence="8">
    <location>
        <begin position="1254"/>
        <end position="1264"/>
    </location>
</feature>
<gene>
    <name evidence="9" type="ORF">HHK36_012160</name>
</gene>
<comment type="subcellular location">
    <subcellularLocation>
        <location evidence="1">Cytoplasm</location>
    </subcellularLocation>
</comment>
<evidence type="ECO:0000256" key="2">
    <source>
        <dbReference type="ARBA" id="ARBA00022490"/>
    </source>
</evidence>
<dbReference type="PROSITE" id="PS50294">
    <property type="entry name" value="WD_REPEATS_REGION"/>
    <property type="match status" value="1"/>
</dbReference>
<evidence type="ECO:0000256" key="7">
    <source>
        <dbReference type="PROSITE-ProRule" id="PRU00221"/>
    </source>
</evidence>
<evidence type="ECO:0000256" key="6">
    <source>
        <dbReference type="ARBA" id="ARBA00038255"/>
    </source>
</evidence>
<keyword evidence="5" id="KW-0677">Repeat</keyword>
<evidence type="ECO:0000256" key="4">
    <source>
        <dbReference type="ARBA" id="ARBA00022694"/>
    </source>
</evidence>
<evidence type="ECO:0000256" key="5">
    <source>
        <dbReference type="ARBA" id="ARBA00022737"/>
    </source>
</evidence>
<dbReference type="SMART" id="SM00320">
    <property type="entry name" value="WD40"/>
    <property type="match status" value="9"/>
</dbReference>